<name>A0A0X3NLI8_SCHSO</name>
<organism evidence="1">
    <name type="scientific">Schistocephalus solidus</name>
    <name type="common">Tapeworm</name>
    <dbReference type="NCBI Taxonomy" id="70667"/>
    <lineage>
        <taxon>Eukaryota</taxon>
        <taxon>Metazoa</taxon>
        <taxon>Spiralia</taxon>
        <taxon>Lophotrochozoa</taxon>
        <taxon>Platyhelminthes</taxon>
        <taxon>Cestoda</taxon>
        <taxon>Eucestoda</taxon>
        <taxon>Diphyllobothriidea</taxon>
        <taxon>Diphyllobothriidae</taxon>
        <taxon>Schistocephalus</taxon>
    </lineage>
</organism>
<dbReference type="AlphaFoldDB" id="A0A0X3NLI8"/>
<evidence type="ECO:0000313" key="1">
    <source>
        <dbReference type="EMBL" id="JAP40851.1"/>
    </source>
</evidence>
<reference evidence="1" key="1">
    <citation type="submission" date="2016-01" db="EMBL/GenBank/DDBJ databases">
        <title>Reference transcriptome for the parasite Schistocephalus solidus: insights into the molecular evolution of parasitism.</title>
        <authorList>
            <person name="Hebert F.O."/>
            <person name="Grambauer S."/>
            <person name="Barber I."/>
            <person name="Landry C.R."/>
            <person name="Aubin-Horth N."/>
        </authorList>
    </citation>
    <scope>NUCLEOTIDE SEQUENCE</scope>
</reference>
<gene>
    <name evidence="1" type="ORF">TR114636</name>
</gene>
<dbReference type="EMBL" id="GEEE01022374">
    <property type="protein sequence ID" value="JAP40851.1"/>
    <property type="molecule type" value="Transcribed_RNA"/>
</dbReference>
<accession>A0A0X3NLI8</accession>
<sequence length="174" mass="20045">MGVASLVLQDSHPNRFKFIRLIIVRNALICRENGFPRVDLTLFCLSPAPVDCPSLPANFRCDWTQWLTILNSTARRATHDLVLNILINNILLKAELKGFCSLKNHYQTARRTFLVKNKCSELQIRRRPSCDVQGCHYFSAQFRPKRRLRQGLVSHLSAAKKAKVSYEEQCVYLI</sequence>
<proteinExistence type="predicted"/>
<protein>
    <submittedName>
        <fullName evidence="1">Uncharacterized protein</fullName>
    </submittedName>
</protein>